<feature type="transmembrane region" description="Helical" evidence="1">
    <location>
        <begin position="6"/>
        <end position="37"/>
    </location>
</feature>
<organism evidence="2 3">
    <name type="scientific">Vibrio phage Pontus</name>
    <dbReference type="NCBI Taxonomy" id="2590874"/>
    <lineage>
        <taxon>Viruses</taxon>
        <taxon>Duplodnaviria</taxon>
        <taxon>Heunggongvirae</taxon>
        <taxon>Uroviricota</taxon>
        <taxon>Caudoviricetes</taxon>
        <taxon>Demerecviridae</taxon>
        <taxon>Ermolyevavirinae</taxon>
        <taxon>Thalassavirus</taxon>
        <taxon>Thalassavirus pontus</taxon>
    </lineage>
</organism>
<keyword evidence="1" id="KW-0472">Membrane</keyword>
<proteinExistence type="predicted"/>
<sequence length="38" mass="3881">MKTRAIWATILGLLGFALTGSLPAGIISAIIGALLVWA</sequence>
<gene>
    <name evidence="2" type="ORF">PONTUS_164</name>
</gene>
<evidence type="ECO:0000313" key="3">
    <source>
        <dbReference type="Proteomes" id="UP000320371"/>
    </source>
</evidence>
<accession>A0A4Y6ECF0</accession>
<name>A0A4Y6ECF0_9CAUD</name>
<evidence type="ECO:0000313" key="2">
    <source>
        <dbReference type="EMBL" id="QDF14789.1"/>
    </source>
</evidence>
<evidence type="ECO:0000256" key="1">
    <source>
        <dbReference type="SAM" id="Phobius"/>
    </source>
</evidence>
<keyword evidence="3" id="KW-1185">Reference proteome</keyword>
<protein>
    <submittedName>
        <fullName evidence="2">Uncharacterized protein</fullName>
    </submittedName>
</protein>
<keyword evidence="1" id="KW-0812">Transmembrane</keyword>
<reference evidence="2 3" key="1">
    <citation type="submission" date="2019-05" db="EMBL/GenBank/DDBJ databases">
        <authorList>
            <person name="Sutton N.W."/>
            <person name="Sebastian A.Z."/>
            <person name="Albert I.U."/>
            <person name="Broussard G.W."/>
        </authorList>
    </citation>
    <scope>NUCLEOTIDE SEQUENCE [LARGE SCALE GENOMIC DNA]</scope>
    <source>
        <strain evidence="2 3">Pontus</strain>
    </source>
</reference>
<dbReference type="Proteomes" id="UP000320371">
    <property type="component" value="Segment"/>
</dbReference>
<keyword evidence="1" id="KW-1133">Transmembrane helix</keyword>
<dbReference type="EMBL" id="MK907780">
    <property type="protein sequence ID" value="QDF14789.1"/>
    <property type="molecule type" value="Genomic_DNA"/>
</dbReference>